<evidence type="ECO:0000313" key="2">
    <source>
        <dbReference type="Proteomes" id="UP001589753"/>
    </source>
</evidence>
<dbReference type="EMBL" id="JBHMDI010000097">
    <property type="protein sequence ID" value="MFB9350996.1"/>
    <property type="molecule type" value="Genomic_DNA"/>
</dbReference>
<reference evidence="1 2" key="1">
    <citation type="submission" date="2024-09" db="EMBL/GenBank/DDBJ databases">
        <authorList>
            <person name="Sun Q."/>
            <person name="Mori K."/>
        </authorList>
    </citation>
    <scope>NUCLEOTIDE SEQUENCE [LARGE SCALE GENOMIC DNA]</scope>
    <source>
        <strain evidence="1 2">JCM 9767</strain>
    </source>
</reference>
<protein>
    <submittedName>
        <fullName evidence="1">Uncharacterized protein</fullName>
    </submittedName>
</protein>
<dbReference type="RefSeq" id="WP_380956530.1">
    <property type="nucleotide sequence ID" value="NZ_JBHMDI010000097.1"/>
</dbReference>
<comment type="caution">
    <text evidence="1">The sequence shown here is derived from an EMBL/GenBank/DDBJ whole genome shotgun (WGS) entry which is preliminary data.</text>
</comment>
<accession>A0ABV5LJB8</accession>
<name>A0ABV5LJB8_9ACTN</name>
<dbReference type="Proteomes" id="UP001589753">
    <property type="component" value="Unassembled WGS sequence"/>
</dbReference>
<sequence>MSRIRGARRASRVTSLSGTVDARALGAALAARDGNGERTLAYRGLRVVGALRLDRRSLDAAVALVDCVFSRSRST</sequence>
<evidence type="ECO:0000313" key="1">
    <source>
        <dbReference type="EMBL" id="MFB9350996.1"/>
    </source>
</evidence>
<keyword evidence="2" id="KW-1185">Reference proteome</keyword>
<organism evidence="1 2">
    <name type="scientific">Streptomyces heliomycini</name>
    <dbReference type="NCBI Taxonomy" id="284032"/>
    <lineage>
        <taxon>Bacteria</taxon>
        <taxon>Bacillati</taxon>
        <taxon>Actinomycetota</taxon>
        <taxon>Actinomycetes</taxon>
        <taxon>Kitasatosporales</taxon>
        <taxon>Streptomycetaceae</taxon>
        <taxon>Streptomyces</taxon>
    </lineage>
</organism>
<gene>
    <name evidence="1" type="ORF">ACFFUA_26755</name>
</gene>
<proteinExistence type="predicted"/>